<dbReference type="AlphaFoldDB" id="F8MGX0"/>
<evidence type="ECO:0000313" key="1">
    <source>
        <dbReference type="EMBL" id="EGO58689.1"/>
    </source>
</evidence>
<name>F8MGX0_NEUT8</name>
<dbReference type="Proteomes" id="UP000008065">
    <property type="component" value="Unassembled WGS sequence"/>
</dbReference>
<keyword evidence="2" id="KW-1185">Reference proteome</keyword>
<protein>
    <submittedName>
        <fullName evidence="1">Uncharacterized protein</fullName>
    </submittedName>
</protein>
<evidence type="ECO:0000313" key="2">
    <source>
        <dbReference type="Proteomes" id="UP000008065"/>
    </source>
</evidence>
<accession>F8MGX0</accession>
<dbReference type="VEuPathDB" id="FungiDB:NEUTE1DRAFT_116226"/>
<proteinExistence type="predicted"/>
<sequence>MASCLHALMPRGRRRKHNVKGLDAHMAALIEVDWRYFAGIKISPNIRVERVSTFQFPIPLVTAGQRLNGFPLRPLYNTLSVRIVQYRPHILH</sequence>
<dbReference type="GeneID" id="20822979"/>
<reference evidence="2" key="1">
    <citation type="journal article" date="2011" name="Genetics">
        <title>Massive changes in genome architecture accompany the transition to self-fertility in the filamentous fungus Neurospora tetrasperma.</title>
        <authorList>
            <person name="Ellison C.E."/>
            <person name="Stajich J.E."/>
            <person name="Jacobson D.J."/>
            <person name="Natvig D.O."/>
            <person name="Lapidus A."/>
            <person name="Foster B."/>
            <person name="Aerts A."/>
            <person name="Riley R."/>
            <person name="Lindquist E.A."/>
            <person name="Grigoriev I.V."/>
            <person name="Taylor J.W."/>
        </authorList>
    </citation>
    <scope>NUCLEOTIDE SEQUENCE [LARGE SCALE GENOMIC DNA]</scope>
    <source>
        <strain evidence="2">FGSC 2508 / P0657</strain>
    </source>
</reference>
<gene>
    <name evidence="1" type="ORF">NEUTE1DRAFT_116226</name>
</gene>
<dbReference type="HOGENOM" id="CLU_2413826_0_0_1"/>
<dbReference type="EMBL" id="GL891303">
    <property type="protein sequence ID" value="EGO58689.1"/>
    <property type="molecule type" value="Genomic_DNA"/>
</dbReference>
<dbReference type="KEGG" id="nte:NEUTE1DRAFT116226"/>
<dbReference type="RefSeq" id="XP_009849019.1">
    <property type="nucleotide sequence ID" value="XM_009850717.1"/>
</dbReference>
<organism evidence="1 2">
    <name type="scientific">Neurospora tetrasperma (strain FGSC 2508 / ATCC MYA-4615 / P0657)</name>
    <dbReference type="NCBI Taxonomy" id="510951"/>
    <lineage>
        <taxon>Eukaryota</taxon>
        <taxon>Fungi</taxon>
        <taxon>Dikarya</taxon>
        <taxon>Ascomycota</taxon>
        <taxon>Pezizomycotina</taxon>
        <taxon>Sordariomycetes</taxon>
        <taxon>Sordariomycetidae</taxon>
        <taxon>Sordariales</taxon>
        <taxon>Sordariaceae</taxon>
        <taxon>Neurospora</taxon>
    </lineage>
</organism>